<proteinExistence type="predicted"/>
<sequence>MILGAMTPLLIFSEFPLVLQRIYLPKLVILYLTLNGPSLKVYKKLSLISNKMFNKPPFLLHTRQTASYGKTQTIMIYLLKKLTSSRLL</sequence>
<protein>
    <submittedName>
        <fullName evidence="1">Uncharacterized protein</fullName>
    </submittedName>
</protein>
<reference evidence="1" key="1">
    <citation type="submission" date="2004-12" db="EMBL/GenBank/DDBJ databases">
        <authorList>
            <person name="Town C.D."/>
        </authorList>
    </citation>
    <scope>NUCLEOTIDE SEQUENCE</scope>
</reference>
<evidence type="ECO:0000313" key="1">
    <source>
        <dbReference type="EMBL" id="ABN08013.1"/>
    </source>
</evidence>
<reference evidence="1" key="2">
    <citation type="submission" date="2007-03" db="EMBL/GenBank/DDBJ databases">
        <authorList>
            <consortium name="The International Medicago Genome Annotation Group"/>
        </authorList>
    </citation>
    <scope>NUCLEOTIDE SEQUENCE</scope>
</reference>
<gene>
    <name evidence="1" type="ORF">MtrDRAFT_AC154113g12v2</name>
</gene>
<name>A2Q313_MEDTR</name>
<organism evidence="1">
    <name type="scientific">Medicago truncatula</name>
    <name type="common">Barrel medic</name>
    <name type="synonym">Medicago tribuloides</name>
    <dbReference type="NCBI Taxonomy" id="3880"/>
    <lineage>
        <taxon>Eukaryota</taxon>
        <taxon>Viridiplantae</taxon>
        <taxon>Streptophyta</taxon>
        <taxon>Embryophyta</taxon>
        <taxon>Tracheophyta</taxon>
        <taxon>Spermatophyta</taxon>
        <taxon>Magnoliopsida</taxon>
        <taxon>eudicotyledons</taxon>
        <taxon>Gunneridae</taxon>
        <taxon>Pentapetalae</taxon>
        <taxon>rosids</taxon>
        <taxon>fabids</taxon>
        <taxon>Fabales</taxon>
        <taxon>Fabaceae</taxon>
        <taxon>Papilionoideae</taxon>
        <taxon>50 kb inversion clade</taxon>
        <taxon>NPAAA clade</taxon>
        <taxon>Hologalegina</taxon>
        <taxon>IRL clade</taxon>
        <taxon>Trifolieae</taxon>
        <taxon>Medicago</taxon>
    </lineage>
</organism>
<dbReference type="EMBL" id="AC154113">
    <property type="protein sequence ID" value="ABN08013.1"/>
    <property type="molecule type" value="Genomic_DNA"/>
</dbReference>
<accession>A2Q313</accession>
<dbReference type="AlphaFoldDB" id="A2Q313"/>